<dbReference type="Gene3D" id="3.40.50.2300">
    <property type="match status" value="2"/>
</dbReference>
<dbReference type="EMBL" id="MWBQ01000199">
    <property type="protein sequence ID" value="OQA54722.1"/>
    <property type="molecule type" value="Genomic_DNA"/>
</dbReference>
<dbReference type="InterPro" id="IPR025997">
    <property type="entry name" value="SBP_2_dom"/>
</dbReference>
<dbReference type="InterPro" id="IPR050555">
    <property type="entry name" value="Bact_Solute-Bind_Prot2"/>
</dbReference>
<dbReference type="AlphaFoldDB" id="A0A1V5SL87"/>
<dbReference type="PANTHER" id="PTHR30036">
    <property type="entry name" value="D-XYLOSE-BINDING PERIPLASMIC PROTEIN"/>
    <property type="match status" value="1"/>
</dbReference>
<evidence type="ECO:0000313" key="4">
    <source>
        <dbReference type="EMBL" id="OQA54722.1"/>
    </source>
</evidence>
<evidence type="ECO:0000256" key="2">
    <source>
        <dbReference type="ARBA" id="ARBA00007639"/>
    </source>
</evidence>
<proteinExistence type="inferred from homology"/>
<organism evidence="4">
    <name type="scientific">Candidatus Atribacter allofermentans</name>
    <dbReference type="NCBI Taxonomy" id="1852833"/>
    <lineage>
        <taxon>Bacteria</taxon>
        <taxon>Pseudomonadati</taxon>
        <taxon>Atribacterota</taxon>
        <taxon>Atribacteria</taxon>
        <taxon>Atribacterales</taxon>
        <taxon>Atribacteraceae</taxon>
        <taxon>Atribacter</taxon>
    </lineage>
</organism>
<evidence type="ECO:0000259" key="3">
    <source>
        <dbReference type="Pfam" id="PF13407"/>
    </source>
</evidence>
<reference evidence="4" key="1">
    <citation type="submission" date="2017-02" db="EMBL/GenBank/DDBJ databases">
        <title>Delving into the versatile metabolic prowess of the omnipresent phylum Bacteroidetes.</title>
        <authorList>
            <person name="Nobu M.K."/>
            <person name="Mei R."/>
            <person name="Narihiro T."/>
            <person name="Kuroda K."/>
            <person name="Liu W.-T."/>
        </authorList>
    </citation>
    <scope>NUCLEOTIDE SEQUENCE</scope>
    <source>
        <strain evidence="4">ADurb.Bin276</strain>
    </source>
</reference>
<dbReference type="PANTHER" id="PTHR30036:SF7">
    <property type="entry name" value="ABC TRANSPORTER PERIPLASMIC-BINDING PROTEIN YPHF"/>
    <property type="match status" value="1"/>
</dbReference>
<comment type="similarity">
    <text evidence="2">Belongs to the bacterial solute-binding protein 2 family.</text>
</comment>
<comment type="caution">
    <text evidence="4">The sequence shown here is derived from an EMBL/GenBank/DDBJ whole genome shotgun (WGS) entry which is preliminary data.</text>
</comment>
<feature type="domain" description="Periplasmic binding protein" evidence="3">
    <location>
        <begin position="34"/>
        <end position="288"/>
    </location>
</feature>
<dbReference type="Pfam" id="PF13407">
    <property type="entry name" value="Peripla_BP_4"/>
    <property type="match status" value="1"/>
</dbReference>
<name>A0A1V5SL87_9BACT</name>
<accession>A0A1V5SL87</accession>
<protein>
    <submittedName>
        <fullName evidence="4">Autoinducer 2-binding protein LsrB</fullName>
    </submittedName>
</protein>
<comment type="subcellular location">
    <subcellularLocation>
        <location evidence="1">Cell envelope</location>
    </subcellularLocation>
</comment>
<dbReference type="GO" id="GO:0030288">
    <property type="term" value="C:outer membrane-bounded periplasmic space"/>
    <property type="evidence" value="ECO:0007669"/>
    <property type="project" value="TreeGrafter"/>
</dbReference>
<dbReference type="GO" id="GO:0030246">
    <property type="term" value="F:carbohydrate binding"/>
    <property type="evidence" value="ECO:0007669"/>
    <property type="project" value="TreeGrafter"/>
</dbReference>
<evidence type="ECO:0000256" key="1">
    <source>
        <dbReference type="ARBA" id="ARBA00004196"/>
    </source>
</evidence>
<gene>
    <name evidence="4" type="primary">lsrB_6</name>
    <name evidence="4" type="ORF">BWY41_01926</name>
</gene>
<dbReference type="InterPro" id="IPR028082">
    <property type="entry name" value="Peripla_BP_I"/>
</dbReference>
<dbReference type="CDD" id="cd20002">
    <property type="entry name" value="PBP1_LsrB_Quorum_Sensing-like"/>
    <property type="match status" value="1"/>
</dbReference>
<sequence length="329" mass="36161">MKRTKFSRYIPALLFVFVLVMTVGVFAAENYTMVSIPKLRSPWFNQLENGLNKAKVDFEVEVYQQAPASADEAEQVRLIEDAINQGVNAVLVVPNNASSCEPVFARAKEQNIAVITHESPNQVNADYDVEMIDNIKFGEKSMELLVEKMGDSGNFVVFVGSLTVPAHNIWADAALALAKEKYPNLVQVADRYPVSEDQNLARQTSLEILTANPDLKGFLCYGSQGAPGAAQAVREKGLQDKVTVIGTTSPNQAAQFLEDGSMDYSILWDPGEAGYVMVYLAKLILEGKSAEIVDGIDIPNIGMPKIDGINVLFDKPLIVTKENMKDYDF</sequence>
<dbReference type="Proteomes" id="UP000485569">
    <property type="component" value="Unassembled WGS sequence"/>
</dbReference>
<dbReference type="SUPFAM" id="SSF53822">
    <property type="entry name" value="Periplasmic binding protein-like I"/>
    <property type="match status" value="1"/>
</dbReference>